<reference evidence="2" key="1">
    <citation type="journal article" date="2023" name="Nat. Plants">
        <title>Single-cell RNA sequencing provides a high-resolution roadmap for understanding the multicellular compartmentation of specialized metabolism.</title>
        <authorList>
            <person name="Sun S."/>
            <person name="Shen X."/>
            <person name="Li Y."/>
            <person name="Li Y."/>
            <person name="Wang S."/>
            <person name="Li R."/>
            <person name="Zhang H."/>
            <person name="Shen G."/>
            <person name="Guo B."/>
            <person name="Wei J."/>
            <person name="Xu J."/>
            <person name="St-Pierre B."/>
            <person name="Chen S."/>
            <person name="Sun C."/>
        </authorList>
    </citation>
    <scope>NUCLEOTIDE SEQUENCE [LARGE SCALE GENOMIC DNA]</scope>
</reference>
<sequence>MELMQRLITRAKAKRMEEEYKGKIKFGGFEDQEQVPRLLIIYAINKDYSREQLRCVLLQGPAIRAIARKMEEEHRGKIAGFKKIIQDLALQVIGDQEEDLKKSKTFLFSRVLNVIIMCAWKSNLGEYVRYHKGCSYGTHNQGGMLMVESTIVVPISLQEDKIELVTSLLVLDHMSILLISAMREIELR</sequence>
<evidence type="ECO:0000313" key="2">
    <source>
        <dbReference type="Proteomes" id="UP001060085"/>
    </source>
</evidence>
<organism evidence="1 2">
    <name type="scientific">Catharanthus roseus</name>
    <name type="common">Madagascar periwinkle</name>
    <name type="synonym">Vinca rosea</name>
    <dbReference type="NCBI Taxonomy" id="4058"/>
    <lineage>
        <taxon>Eukaryota</taxon>
        <taxon>Viridiplantae</taxon>
        <taxon>Streptophyta</taxon>
        <taxon>Embryophyta</taxon>
        <taxon>Tracheophyta</taxon>
        <taxon>Spermatophyta</taxon>
        <taxon>Magnoliopsida</taxon>
        <taxon>eudicotyledons</taxon>
        <taxon>Gunneridae</taxon>
        <taxon>Pentapetalae</taxon>
        <taxon>asterids</taxon>
        <taxon>lamiids</taxon>
        <taxon>Gentianales</taxon>
        <taxon>Apocynaceae</taxon>
        <taxon>Rauvolfioideae</taxon>
        <taxon>Vinceae</taxon>
        <taxon>Catharanthinae</taxon>
        <taxon>Catharanthus</taxon>
    </lineage>
</organism>
<evidence type="ECO:0000313" key="1">
    <source>
        <dbReference type="EMBL" id="KAI5663895.1"/>
    </source>
</evidence>
<gene>
    <name evidence="1" type="ORF">M9H77_23218</name>
</gene>
<name>A0ACC0ASP7_CATRO</name>
<dbReference type="Proteomes" id="UP001060085">
    <property type="component" value="Linkage Group LG05"/>
</dbReference>
<dbReference type="EMBL" id="CM044705">
    <property type="protein sequence ID" value="KAI5663895.1"/>
    <property type="molecule type" value="Genomic_DNA"/>
</dbReference>
<proteinExistence type="predicted"/>
<comment type="caution">
    <text evidence="1">The sequence shown here is derived from an EMBL/GenBank/DDBJ whole genome shotgun (WGS) entry which is preliminary data.</text>
</comment>
<accession>A0ACC0ASP7</accession>
<keyword evidence="2" id="KW-1185">Reference proteome</keyword>
<protein>
    <submittedName>
        <fullName evidence="1">Uncharacterized protein</fullName>
    </submittedName>
</protein>